<dbReference type="AlphaFoldDB" id="A0A7W8D6D1"/>
<accession>A0A7W8D6D1</accession>
<dbReference type="RefSeq" id="WP_183960897.1">
    <property type="nucleotide sequence ID" value="NZ_JACHHP010000003.1"/>
</dbReference>
<dbReference type="Proteomes" id="UP000521199">
    <property type="component" value="Unassembled WGS sequence"/>
</dbReference>
<proteinExistence type="predicted"/>
<reference evidence="1 2" key="1">
    <citation type="submission" date="2020-08" db="EMBL/GenBank/DDBJ databases">
        <title>Genomic Encyclopedia of Type Strains, Phase IV (KMG-IV): sequencing the most valuable type-strain genomes for metagenomic binning, comparative biology and taxonomic classification.</title>
        <authorList>
            <person name="Goeker M."/>
        </authorList>
    </citation>
    <scope>NUCLEOTIDE SEQUENCE [LARGE SCALE GENOMIC DNA]</scope>
    <source>
        <strain evidence="1 2">DSM 24163</strain>
    </source>
</reference>
<organism evidence="1 2">
    <name type="scientific">Chiayiivirga flava</name>
    <dbReference type="NCBI Taxonomy" id="659595"/>
    <lineage>
        <taxon>Bacteria</taxon>
        <taxon>Pseudomonadati</taxon>
        <taxon>Pseudomonadota</taxon>
        <taxon>Gammaproteobacteria</taxon>
        <taxon>Lysobacterales</taxon>
        <taxon>Lysobacteraceae</taxon>
        <taxon>Chiayiivirga</taxon>
    </lineage>
</organism>
<evidence type="ECO:0000313" key="2">
    <source>
        <dbReference type="Proteomes" id="UP000521199"/>
    </source>
</evidence>
<comment type="caution">
    <text evidence="1">The sequence shown here is derived from an EMBL/GenBank/DDBJ whole genome shotgun (WGS) entry which is preliminary data.</text>
</comment>
<protein>
    <recommendedName>
        <fullName evidence="3">DUF91 domain-containing protein</fullName>
    </recommendedName>
</protein>
<name>A0A7W8D6D1_9GAMM</name>
<sequence length="135" mass="15093">MKVEEGARSAIFLNAAREKYVKTKVDGCLLNNVLAADFVVTQSGKGSVIVELKGTDVERAVKQVAATIEFFQKCEAAKQKQKMAGLVVCSRYPRFDTKLQRLSSEFTRKYKVPLHVVSKNDEFEMDRVLSFGGPK</sequence>
<dbReference type="EMBL" id="JACHHP010000003">
    <property type="protein sequence ID" value="MBB5208362.1"/>
    <property type="molecule type" value="Genomic_DNA"/>
</dbReference>
<evidence type="ECO:0000313" key="1">
    <source>
        <dbReference type="EMBL" id="MBB5208362.1"/>
    </source>
</evidence>
<keyword evidence="2" id="KW-1185">Reference proteome</keyword>
<evidence type="ECO:0008006" key="3">
    <source>
        <dbReference type="Google" id="ProtNLM"/>
    </source>
</evidence>
<gene>
    <name evidence="1" type="ORF">HNQ52_001904</name>
</gene>